<keyword evidence="4" id="KW-1185">Reference proteome</keyword>
<evidence type="ECO:0000256" key="2">
    <source>
        <dbReference type="SAM" id="MobiDB-lite"/>
    </source>
</evidence>
<feature type="region of interest" description="Disordered" evidence="2">
    <location>
        <begin position="1"/>
        <end position="117"/>
    </location>
</feature>
<proteinExistence type="predicted"/>
<keyword evidence="1" id="KW-0067">ATP-binding</keyword>
<evidence type="ECO:0000313" key="4">
    <source>
        <dbReference type="Proteomes" id="UP000023152"/>
    </source>
</evidence>
<comment type="caution">
    <text evidence="3">The sequence shown here is derived from an EMBL/GenBank/DDBJ whole genome shotgun (WGS) entry which is preliminary data.</text>
</comment>
<dbReference type="PROSITE" id="PS00107">
    <property type="entry name" value="PROTEIN_KINASE_ATP"/>
    <property type="match status" value="1"/>
</dbReference>
<dbReference type="Gene3D" id="3.30.200.20">
    <property type="entry name" value="Phosphorylase Kinase, domain 1"/>
    <property type="match status" value="1"/>
</dbReference>
<evidence type="ECO:0000256" key="1">
    <source>
        <dbReference type="PROSITE-ProRule" id="PRU10141"/>
    </source>
</evidence>
<dbReference type="InterPro" id="IPR011009">
    <property type="entry name" value="Kinase-like_dom_sf"/>
</dbReference>
<evidence type="ECO:0000313" key="3">
    <source>
        <dbReference type="EMBL" id="ETO13233.1"/>
    </source>
</evidence>
<dbReference type="SUPFAM" id="SSF56112">
    <property type="entry name" value="Protein kinase-like (PK-like)"/>
    <property type="match status" value="1"/>
</dbReference>
<feature type="compositionally biased region" description="Polar residues" evidence="2">
    <location>
        <begin position="49"/>
        <end position="66"/>
    </location>
</feature>
<evidence type="ECO:0008006" key="5">
    <source>
        <dbReference type="Google" id="ProtNLM"/>
    </source>
</evidence>
<protein>
    <recommendedName>
        <fullName evidence="5">Protein kinase domain-containing protein</fullName>
    </recommendedName>
</protein>
<name>X6MGT9_RETFI</name>
<organism evidence="3 4">
    <name type="scientific">Reticulomyxa filosa</name>
    <dbReference type="NCBI Taxonomy" id="46433"/>
    <lineage>
        <taxon>Eukaryota</taxon>
        <taxon>Sar</taxon>
        <taxon>Rhizaria</taxon>
        <taxon>Retaria</taxon>
        <taxon>Foraminifera</taxon>
        <taxon>Monothalamids</taxon>
        <taxon>Reticulomyxidae</taxon>
        <taxon>Reticulomyxa</taxon>
    </lineage>
</organism>
<dbReference type="EMBL" id="ASPP01020726">
    <property type="protein sequence ID" value="ETO13233.1"/>
    <property type="molecule type" value="Genomic_DNA"/>
</dbReference>
<reference evidence="3 4" key="1">
    <citation type="journal article" date="2013" name="Curr. Biol.">
        <title>The Genome of the Foraminiferan Reticulomyxa filosa.</title>
        <authorList>
            <person name="Glockner G."/>
            <person name="Hulsmann N."/>
            <person name="Schleicher M."/>
            <person name="Noegel A.A."/>
            <person name="Eichinger L."/>
            <person name="Gallinger C."/>
            <person name="Pawlowski J."/>
            <person name="Sierra R."/>
            <person name="Euteneuer U."/>
            <person name="Pillet L."/>
            <person name="Moustafa A."/>
            <person name="Platzer M."/>
            <person name="Groth M."/>
            <person name="Szafranski K."/>
            <person name="Schliwa M."/>
        </authorList>
    </citation>
    <scope>NUCLEOTIDE SEQUENCE [LARGE SCALE GENOMIC DNA]</scope>
</reference>
<dbReference type="InterPro" id="IPR017441">
    <property type="entry name" value="Protein_kinase_ATP_BS"/>
</dbReference>
<feature type="compositionally biased region" description="Basic and acidic residues" evidence="2">
    <location>
        <begin position="70"/>
        <end position="83"/>
    </location>
</feature>
<accession>X6MGT9</accession>
<gene>
    <name evidence="3" type="ORF">RFI_24142</name>
</gene>
<feature type="binding site" evidence="1">
    <location>
        <position position="158"/>
    </location>
    <ligand>
        <name>ATP</name>
        <dbReference type="ChEBI" id="CHEBI:30616"/>
    </ligand>
</feature>
<dbReference type="AlphaFoldDB" id="X6MGT9"/>
<dbReference type="GO" id="GO:0005524">
    <property type="term" value="F:ATP binding"/>
    <property type="evidence" value="ECO:0007669"/>
    <property type="project" value="UniProtKB-UniRule"/>
</dbReference>
<keyword evidence="1" id="KW-0547">Nucleotide-binding</keyword>
<feature type="non-terminal residue" evidence="3">
    <location>
        <position position="1"/>
    </location>
</feature>
<feature type="compositionally biased region" description="Basic and acidic residues" evidence="2">
    <location>
        <begin position="19"/>
        <end position="37"/>
    </location>
</feature>
<dbReference type="Proteomes" id="UP000023152">
    <property type="component" value="Unassembled WGS sequence"/>
</dbReference>
<sequence>GGGGTFYVLKKKTITIESMAHEKRKESKEDEETKEKEKEEEEEEETKSNQKSAIGSKPRSQAQAEQESLEVEKSVFESVRKDSSLSNAGPKIPAMTREEAQYGEVEPLSERSHTTLSTKSNTEMLHRNFRIGKSLGVGGFGRVVEAINVVDQSKYAMKIIPFSLDDQNKDVLNGIEVG</sequence>